<evidence type="ECO:0000313" key="3">
    <source>
        <dbReference type="Proteomes" id="UP000316580"/>
    </source>
</evidence>
<reference evidence="2 4" key="1">
    <citation type="submission" date="2019-02" db="EMBL/GenBank/DDBJ databases">
        <title>Novel genomic isolates of S. pyogenes and S. dysgalactiae subsp. equisimilis associated to necrotising fasciitis (NSTI).</title>
        <authorList>
            <person name="Barrantes I."/>
        </authorList>
    </citation>
    <scope>NUCLEOTIDE SEQUENCE [LARGE SCALE GENOMIC DNA]</scope>
    <source>
        <strain evidence="2 4">SPY2028</strain>
    </source>
</reference>
<organism evidence="2 4">
    <name type="scientific">Streptococcus pyogenes</name>
    <dbReference type="NCBI Taxonomy" id="1314"/>
    <lineage>
        <taxon>Bacteria</taxon>
        <taxon>Bacillati</taxon>
        <taxon>Bacillota</taxon>
        <taxon>Bacilli</taxon>
        <taxon>Lactobacillales</taxon>
        <taxon>Streptococcaceae</taxon>
        <taxon>Streptococcus</taxon>
    </lineage>
</organism>
<accession>A0A5S4TVK1</accession>
<dbReference type="AlphaFoldDB" id="A0A5S4TVK1"/>
<dbReference type="Proteomes" id="UP000316580">
    <property type="component" value="Unassembled WGS sequence"/>
</dbReference>
<evidence type="ECO:0000313" key="1">
    <source>
        <dbReference type="EMBL" id="TNY46947.1"/>
    </source>
</evidence>
<proteinExistence type="predicted"/>
<dbReference type="EMBL" id="SJLL01000007">
    <property type="protein sequence ID" value="TYK99190.1"/>
    <property type="molecule type" value="Genomic_DNA"/>
</dbReference>
<gene>
    <name evidence="2" type="ORF">E0F66_07395</name>
    <name evidence="1" type="ORF">FGO82_06270</name>
</gene>
<comment type="caution">
    <text evidence="2">The sequence shown here is derived from an EMBL/GenBank/DDBJ whole genome shotgun (WGS) entry which is preliminary data.</text>
</comment>
<evidence type="ECO:0000313" key="2">
    <source>
        <dbReference type="EMBL" id="TYK99190.1"/>
    </source>
</evidence>
<sequence>MNAKPIAYPILGHFYLSNRNSRNRTDTSSSGSSKRVFGLSYCPEARRYPYRFPITVHVPKV</sequence>
<evidence type="ECO:0000313" key="4">
    <source>
        <dbReference type="Proteomes" id="UP000324058"/>
    </source>
</evidence>
<dbReference type="EMBL" id="VCID01000510">
    <property type="protein sequence ID" value="TNY46947.1"/>
    <property type="molecule type" value="Genomic_DNA"/>
</dbReference>
<name>A0A5S4TVK1_STRPY</name>
<protein>
    <submittedName>
        <fullName evidence="2">Uncharacterized protein</fullName>
    </submittedName>
</protein>
<dbReference type="Proteomes" id="UP000324058">
    <property type="component" value="Unassembled WGS sequence"/>
</dbReference>
<reference evidence="1 3" key="2">
    <citation type="submission" date="2019-05" db="EMBL/GenBank/DDBJ databases">
        <title>Novel genomic isolates of S.pyogenes and S.dysgalactiae subsp. equisimilis associated to necrotising fasciitis (NSTI).</title>
        <authorList>
            <person name="Barrantes I."/>
        </authorList>
    </citation>
    <scope>NUCLEOTIDE SEQUENCE [LARGE SCALE GENOMIC DNA]</scope>
    <source>
        <strain evidence="1 3">SPY6028</strain>
    </source>
</reference>